<feature type="domain" description="ABC3 transporter permease C-terminal" evidence="7">
    <location>
        <begin position="39"/>
        <end position="156"/>
    </location>
</feature>
<dbReference type="PANTHER" id="PTHR46795:SF3">
    <property type="entry name" value="ABC TRANSPORTER PERMEASE"/>
    <property type="match status" value="1"/>
</dbReference>
<feature type="transmembrane region" description="Helical" evidence="6">
    <location>
        <begin position="130"/>
        <end position="153"/>
    </location>
</feature>
<evidence type="ECO:0000256" key="2">
    <source>
        <dbReference type="ARBA" id="ARBA00022475"/>
    </source>
</evidence>
<keyword evidence="2 6" id="KW-1003">Cell membrane</keyword>
<dbReference type="InterPro" id="IPR052536">
    <property type="entry name" value="ABC-4_Integral_Memb_Prot"/>
</dbReference>
<feature type="transmembrane region" description="Helical" evidence="6">
    <location>
        <begin position="266"/>
        <end position="286"/>
    </location>
</feature>
<feature type="transmembrane region" description="Helical" evidence="6">
    <location>
        <begin position="610"/>
        <end position="636"/>
    </location>
</feature>
<name>A0A1X6WRF4_9ENTE</name>
<feature type="transmembrane region" description="Helical" evidence="6">
    <location>
        <begin position="555"/>
        <end position="576"/>
    </location>
</feature>
<feature type="transmembrane region" description="Helical" evidence="6">
    <location>
        <begin position="642"/>
        <end position="662"/>
    </location>
</feature>
<feature type="transmembrane region" description="Helical" evidence="6">
    <location>
        <begin position="174"/>
        <end position="195"/>
    </location>
</feature>
<dbReference type="InterPro" id="IPR003838">
    <property type="entry name" value="ABC3_permease_C"/>
</dbReference>
<gene>
    <name evidence="8" type="ORF">FM121_12125</name>
</gene>
<reference evidence="9" key="1">
    <citation type="submission" date="2017-02" db="EMBL/GenBank/DDBJ databases">
        <authorList>
            <person name="Dridi B."/>
        </authorList>
    </citation>
    <scope>NUCLEOTIDE SEQUENCE [LARGE SCALE GENOMIC DNA]</scope>
    <source>
        <strain evidence="9">bH819</strain>
    </source>
</reference>
<keyword evidence="3 6" id="KW-0812">Transmembrane</keyword>
<evidence type="ECO:0000256" key="4">
    <source>
        <dbReference type="ARBA" id="ARBA00022989"/>
    </source>
</evidence>
<dbReference type="Proteomes" id="UP000195918">
    <property type="component" value="Unassembled WGS sequence"/>
</dbReference>
<proteinExistence type="inferred from homology"/>
<evidence type="ECO:0000256" key="5">
    <source>
        <dbReference type="ARBA" id="ARBA00023136"/>
    </source>
</evidence>
<evidence type="ECO:0000256" key="3">
    <source>
        <dbReference type="ARBA" id="ARBA00022692"/>
    </source>
</evidence>
<accession>A0A1X6WRF4</accession>
<evidence type="ECO:0000313" key="9">
    <source>
        <dbReference type="Proteomes" id="UP000195918"/>
    </source>
</evidence>
<keyword evidence="9" id="KW-1185">Reference proteome</keyword>
<comment type="similarity">
    <text evidence="6">Belongs to the ABC-4 integral membrane protein family.</text>
</comment>
<comment type="subcellular location">
    <subcellularLocation>
        <location evidence="1 6">Cell membrane</location>
        <topology evidence="1 6">Multi-pass membrane protein</topology>
    </subcellularLocation>
</comment>
<dbReference type="AlphaFoldDB" id="A0A1X6WRF4"/>
<keyword evidence="4 6" id="KW-1133">Transmembrane helix</keyword>
<feature type="transmembrane region" description="Helical" evidence="6">
    <location>
        <begin position="87"/>
        <end position="110"/>
    </location>
</feature>
<organism evidence="8 9">
    <name type="scientific">Vagococcus fluvialis bH819</name>
    <dbReference type="NCBI Taxonomy" id="1255619"/>
    <lineage>
        <taxon>Bacteria</taxon>
        <taxon>Bacillati</taxon>
        <taxon>Bacillota</taxon>
        <taxon>Bacilli</taxon>
        <taxon>Lactobacillales</taxon>
        <taxon>Enterococcaceae</taxon>
        <taxon>Vagococcus</taxon>
    </lineage>
</organism>
<sequence length="679" mass="78268">MVFFVFSLLYFHPDLGDQLKGSSDSVSEMAIFGISVAEVVIALMSFVFLWYAFNTFLKGRKKQLSIYLTLGMSEKKLKQMIKYENSLLGFSSILLGTVLGILFSKFILLITQNILYLEEGLPFYFPIKAIGLTWLVYSVIFILISFFTVIKLRKITLLEMRESTEDVFVAPKRSVMYTILGIILILMGYGLAFVFSYNMNGMLRLPINIGIGTLIICVLITILGTFLFFKFSSVNLFQKLKEKPLYFKNSNMLTISNLIHRMRTNAMMYFLISIVGAIAFVGIGVAKSIGSYDFGKTQGASFAIVYDAIGASDREDIKKIHRENISTVENMIKESKYDYISLPIQLIDILVEQENPDEMSGLLTYKLIKESDFNQLMSFMDKSAIKPVNDDEILKLVGSNSEKQAIKAEKLVDSVSKINMVSYKEDEEIKEQIKVRYSDVQLSLGEYGSLGVVTDKKYQELKNRDIFYYSSTQIIHFKEWTEDKALNNEISYFLKEKIKEQENKSNQIYEKIGKVRGEELTDEETEEVIEVDSKEFYYSSLYETWLKTKQSNGTILLISILLGSVFFTFSCSIIYFKLFGELEKDGKYHRSLYILGVTEKRRKRMVTTEMLIMFFIPFIISTVHFIAAMSALKVLIDLPVHLYIIQIVSVYIIFQVVFFVVCRRQYLYHLNKFAENLKR</sequence>
<dbReference type="GO" id="GO:0055085">
    <property type="term" value="P:transmembrane transport"/>
    <property type="evidence" value="ECO:0007669"/>
    <property type="project" value="UniProtKB-UniRule"/>
</dbReference>
<feature type="transmembrane region" description="Helical" evidence="6">
    <location>
        <begin position="32"/>
        <end position="53"/>
    </location>
</feature>
<dbReference type="PIRSF" id="PIRSF018968">
    <property type="entry name" value="ABC_permease_BceB"/>
    <property type="match status" value="1"/>
</dbReference>
<keyword evidence="5 6" id="KW-0472">Membrane</keyword>
<dbReference type="Pfam" id="PF02687">
    <property type="entry name" value="FtsX"/>
    <property type="match status" value="1"/>
</dbReference>
<evidence type="ECO:0000256" key="1">
    <source>
        <dbReference type="ARBA" id="ARBA00004651"/>
    </source>
</evidence>
<evidence type="ECO:0000256" key="6">
    <source>
        <dbReference type="PIRNR" id="PIRNR018968"/>
    </source>
</evidence>
<keyword evidence="6" id="KW-0813">Transport</keyword>
<dbReference type="GO" id="GO:0005886">
    <property type="term" value="C:plasma membrane"/>
    <property type="evidence" value="ECO:0007669"/>
    <property type="project" value="UniProtKB-SubCell"/>
</dbReference>
<dbReference type="PANTHER" id="PTHR46795">
    <property type="entry name" value="ABC TRANSPORTER PERMEASE-RELATED-RELATED"/>
    <property type="match status" value="1"/>
</dbReference>
<evidence type="ECO:0000313" key="8">
    <source>
        <dbReference type="EMBL" id="SLM86838.1"/>
    </source>
</evidence>
<protein>
    <submittedName>
        <fullName evidence="8">ABC transporter permease protein</fullName>
    </submittedName>
</protein>
<dbReference type="InterPro" id="IPR027022">
    <property type="entry name" value="ABC_permease_BceB-typ"/>
</dbReference>
<evidence type="ECO:0000259" key="7">
    <source>
        <dbReference type="Pfam" id="PF02687"/>
    </source>
</evidence>
<feature type="transmembrane region" description="Helical" evidence="6">
    <location>
        <begin position="207"/>
        <end position="229"/>
    </location>
</feature>
<dbReference type="EMBL" id="FWFD01000015">
    <property type="protein sequence ID" value="SLM86838.1"/>
    <property type="molecule type" value="Genomic_DNA"/>
</dbReference>